<feature type="domain" description="Glycosyltransferase 2-like" evidence="1">
    <location>
        <begin position="10"/>
        <end position="153"/>
    </location>
</feature>
<dbReference type="Gene3D" id="3.90.550.10">
    <property type="entry name" value="Spore Coat Polysaccharide Biosynthesis Protein SpsA, Chain A"/>
    <property type="match status" value="1"/>
</dbReference>
<dbReference type="GO" id="GO:0016758">
    <property type="term" value="F:hexosyltransferase activity"/>
    <property type="evidence" value="ECO:0007669"/>
    <property type="project" value="UniProtKB-ARBA"/>
</dbReference>
<dbReference type="AlphaFoldDB" id="A0A2R3Z0Q9"/>
<evidence type="ECO:0000313" key="3">
    <source>
        <dbReference type="Proteomes" id="UP000241507"/>
    </source>
</evidence>
<dbReference type="KEGG" id="grs:C7S20_00305"/>
<organism evidence="2 3">
    <name type="scientific">Christiangramia fulva</name>
    <dbReference type="NCBI Taxonomy" id="2126553"/>
    <lineage>
        <taxon>Bacteria</taxon>
        <taxon>Pseudomonadati</taxon>
        <taxon>Bacteroidota</taxon>
        <taxon>Flavobacteriia</taxon>
        <taxon>Flavobacteriales</taxon>
        <taxon>Flavobacteriaceae</taxon>
        <taxon>Christiangramia</taxon>
    </lineage>
</organism>
<dbReference type="Pfam" id="PF00535">
    <property type="entry name" value="Glycos_transf_2"/>
    <property type="match status" value="1"/>
</dbReference>
<dbReference type="CDD" id="cd00761">
    <property type="entry name" value="Glyco_tranf_GTA_type"/>
    <property type="match status" value="1"/>
</dbReference>
<sequence length="317" mass="37447">MKENKKPKISIIVATFNRAHFIEESLKYIVQQTFANFECLIIDDGSTDNTAEIAIKLSKIDYRFKYFRRNKSYKKGISGCRNHGLDMAKGEYIIFFDDDDIVHPDNLKICLSLIKEFNVDFCRYDKEPFSGEWDPKIIKKNSKFKIERVDFHQIEEVITGKIAFASCCILWKKDCFQTIRFNEELQYAEEWECYSRILTSGYSGISIDKVLYYNRKHFQSNTGEFRDNKPIRMESKIKAIKLVIDNLKTNNLLSPELVKYFIRWGFQFNKPEIIRYGLKQSEAGILKFLNYEIGFLFYPILKPLFRIKGILLDKKHG</sequence>
<dbReference type="InterPro" id="IPR001173">
    <property type="entry name" value="Glyco_trans_2-like"/>
</dbReference>
<protein>
    <submittedName>
        <fullName evidence="2">Glycosyltransferase family 2 protein</fullName>
    </submittedName>
</protein>
<gene>
    <name evidence="2" type="ORF">C7S20_00305</name>
</gene>
<accession>A0A2R3Z0Q9</accession>
<dbReference type="PANTHER" id="PTHR22916">
    <property type="entry name" value="GLYCOSYLTRANSFERASE"/>
    <property type="match status" value="1"/>
</dbReference>
<dbReference type="RefSeq" id="WP_107010623.1">
    <property type="nucleotide sequence ID" value="NZ_CP028136.1"/>
</dbReference>
<dbReference type="SUPFAM" id="SSF53448">
    <property type="entry name" value="Nucleotide-diphospho-sugar transferases"/>
    <property type="match status" value="1"/>
</dbReference>
<evidence type="ECO:0000313" key="2">
    <source>
        <dbReference type="EMBL" id="AVR43836.1"/>
    </source>
</evidence>
<name>A0A2R3Z0Q9_9FLAO</name>
<evidence type="ECO:0000259" key="1">
    <source>
        <dbReference type="Pfam" id="PF00535"/>
    </source>
</evidence>
<dbReference type="InterPro" id="IPR029044">
    <property type="entry name" value="Nucleotide-diphossugar_trans"/>
</dbReference>
<dbReference type="EMBL" id="CP028136">
    <property type="protein sequence ID" value="AVR43836.1"/>
    <property type="molecule type" value="Genomic_DNA"/>
</dbReference>
<dbReference type="Proteomes" id="UP000241507">
    <property type="component" value="Chromosome"/>
</dbReference>
<reference evidence="3" key="1">
    <citation type="submission" date="2018-03" db="EMBL/GenBank/DDBJ databases">
        <title>Gramella fulva sp. nov., isolated from a dry surface of tidal flat.</title>
        <authorList>
            <person name="Hwang S.H."/>
            <person name="Hwang W.M."/>
            <person name="Kang K."/>
            <person name="Ahn T.-Y."/>
        </authorList>
    </citation>
    <scope>NUCLEOTIDE SEQUENCE [LARGE SCALE GENOMIC DNA]</scope>
    <source>
        <strain evidence="3">SH35</strain>
    </source>
</reference>
<dbReference type="PANTHER" id="PTHR22916:SF3">
    <property type="entry name" value="UDP-GLCNAC:BETAGAL BETA-1,3-N-ACETYLGLUCOSAMINYLTRANSFERASE-LIKE PROTEIN 1"/>
    <property type="match status" value="1"/>
</dbReference>
<proteinExistence type="predicted"/>
<keyword evidence="3" id="KW-1185">Reference proteome</keyword>
<keyword evidence="2" id="KW-0808">Transferase</keyword>
<dbReference type="OrthoDB" id="597270at2"/>